<dbReference type="AlphaFoldDB" id="A0A6J4J099"/>
<name>A0A6J4J099_9CHLR</name>
<reference evidence="1" key="1">
    <citation type="submission" date="2020-02" db="EMBL/GenBank/DDBJ databases">
        <authorList>
            <person name="Meier V. D."/>
        </authorList>
    </citation>
    <scope>NUCLEOTIDE SEQUENCE</scope>
    <source>
        <strain evidence="1">AVDCRST_MAG93</strain>
    </source>
</reference>
<sequence>METRYEHIVLNENHVPRIADTTMKVVELVVEQQAYGWSPEELRSELQHPESATLRFALE</sequence>
<gene>
    <name evidence="1" type="ORF">AVDCRST_MAG93-2465</name>
</gene>
<evidence type="ECO:0008006" key="2">
    <source>
        <dbReference type="Google" id="ProtNLM"/>
    </source>
</evidence>
<accession>A0A6J4J099</accession>
<dbReference type="EMBL" id="CADCTR010000840">
    <property type="protein sequence ID" value="CAA9267137.1"/>
    <property type="molecule type" value="Genomic_DNA"/>
</dbReference>
<protein>
    <recommendedName>
        <fullName evidence="2">DUF433 domain-containing protein</fullName>
    </recommendedName>
</protein>
<evidence type="ECO:0000313" key="1">
    <source>
        <dbReference type="EMBL" id="CAA9267137.1"/>
    </source>
</evidence>
<proteinExistence type="predicted"/>
<organism evidence="1">
    <name type="scientific">uncultured Chloroflexia bacterium</name>
    <dbReference type="NCBI Taxonomy" id="1672391"/>
    <lineage>
        <taxon>Bacteria</taxon>
        <taxon>Bacillati</taxon>
        <taxon>Chloroflexota</taxon>
        <taxon>Chloroflexia</taxon>
        <taxon>environmental samples</taxon>
    </lineage>
</organism>